<dbReference type="Pfam" id="PF00687">
    <property type="entry name" value="Ribosomal_L1"/>
    <property type="match status" value="1"/>
</dbReference>
<evidence type="ECO:0000256" key="1">
    <source>
        <dbReference type="SAM" id="MobiDB-lite"/>
    </source>
</evidence>
<proteinExistence type="predicted"/>
<dbReference type="InterPro" id="IPR023674">
    <property type="entry name" value="Ribosomal_uL1-like"/>
</dbReference>
<dbReference type="InterPro" id="IPR028364">
    <property type="entry name" value="Ribosomal_uL1/biogenesis"/>
</dbReference>
<feature type="region of interest" description="Disordered" evidence="1">
    <location>
        <begin position="1"/>
        <end position="22"/>
    </location>
</feature>
<reference evidence="2" key="1">
    <citation type="submission" date="2020-11" db="EMBL/GenBank/DDBJ databases">
        <authorList>
            <person name="Tran Van P."/>
        </authorList>
    </citation>
    <scope>NUCLEOTIDE SEQUENCE</scope>
</reference>
<sequence>MPSKKKPVTSRPPKSSTAKDSPYVSYDQLIQCVDALKKWTQLGDNERKSGDKKPLFADIEDSVVRLQINHKKTLLNKSTYIYGISLPNHWRHELSADYETCLIVKDLQKTPLSDRDLDLTETKNHYREVLSKAGADQLVTEVLPMRELRNEYKLYEAKERLSKAYHVFLCESQLLRNKFDYLPTFLGKSFWITNRKVPLPVDTASPSLKQDLESRLNQTQLYLSGNGDSSAVTIGICQE</sequence>
<dbReference type="OrthoDB" id="10251727at2759"/>
<accession>A0A7R9LH68</accession>
<feature type="non-terminal residue" evidence="2">
    <location>
        <position position="239"/>
    </location>
</feature>
<dbReference type="Proteomes" id="UP000728032">
    <property type="component" value="Unassembled WGS sequence"/>
</dbReference>
<dbReference type="EMBL" id="OC915413">
    <property type="protein sequence ID" value="CAD7640331.1"/>
    <property type="molecule type" value="Genomic_DNA"/>
</dbReference>
<evidence type="ECO:0000313" key="3">
    <source>
        <dbReference type="Proteomes" id="UP000728032"/>
    </source>
</evidence>
<gene>
    <name evidence="2" type="ORF">ONB1V03_LOCUS2499</name>
</gene>
<organism evidence="2">
    <name type="scientific">Oppiella nova</name>
    <dbReference type="NCBI Taxonomy" id="334625"/>
    <lineage>
        <taxon>Eukaryota</taxon>
        <taxon>Metazoa</taxon>
        <taxon>Ecdysozoa</taxon>
        <taxon>Arthropoda</taxon>
        <taxon>Chelicerata</taxon>
        <taxon>Arachnida</taxon>
        <taxon>Acari</taxon>
        <taxon>Acariformes</taxon>
        <taxon>Sarcoptiformes</taxon>
        <taxon>Oribatida</taxon>
        <taxon>Brachypylina</taxon>
        <taxon>Oppioidea</taxon>
        <taxon>Oppiidae</taxon>
        <taxon>Oppiella</taxon>
    </lineage>
</organism>
<evidence type="ECO:0000313" key="2">
    <source>
        <dbReference type="EMBL" id="CAD7640331.1"/>
    </source>
</evidence>
<dbReference type="AlphaFoldDB" id="A0A7R9LH68"/>
<keyword evidence="3" id="KW-1185">Reference proteome</keyword>
<name>A0A7R9LH68_9ACAR</name>
<dbReference type="EMBL" id="CAJPVJ010000588">
    <property type="protein sequence ID" value="CAG2162912.1"/>
    <property type="molecule type" value="Genomic_DNA"/>
</dbReference>
<dbReference type="SUPFAM" id="SSF56808">
    <property type="entry name" value="Ribosomal protein L1"/>
    <property type="match status" value="1"/>
</dbReference>
<protein>
    <submittedName>
        <fullName evidence="2">Uncharacterized protein</fullName>
    </submittedName>
</protein>